<dbReference type="EMBL" id="LAZR01011685">
    <property type="protein sequence ID" value="KKM60400.1"/>
    <property type="molecule type" value="Genomic_DNA"/>
</dbReference>
<protein>
    <submittedName>
        <fullName evidence="1">Uncharacterized protein</fullName>
    </submittedName>
</protein>
<reference evidence="1" key="1">
    <citation type="journal article" date="2015" name="Nature">
        <title>Complex archaea that bridge the gap between prokaryotes and eukaryotes.</title>
        <authorList>
            <person name="Spang A."/>
            <person name="Saw J.H."/>
            <person name="Jorgensen S.L."/>
            <person name="Zaremba-Niedzwiedzka K."/>
            <person name="Martijn J."/>
            <person name="Lind A.E."/>
            <person name="van Eijk R."/>
            <person name="Schleper C."/>
            <person name="Guy L."/>
            <person name="Ettema T.J."/>
        </authorList>
    </citation>
    <scope>NUCLEOTIDE SEQUENCE</scope>
</reference>
<sequence>MQAETTGRKFSDSVGATDTITVPSSSVLVRVCGAAGDGHGVLRGPDECGFAGFLLDEPEGERYIPVCASFRRRAVVSPAAGMHAGFV</sequence>
<dbReference type="AlphaFoldDB" id="A0A0F9L8S8"/>
<comment type="caution">
    <text evidence="1">The sequence shown here is derived from an EMBL/GenBank/DDBJ whole genome shotgun (WGS) entry which is preliminary data.</text>
</comment>
<accession>A0A0F9L8S8</accession>
<evidence type="ECO:0000313" key="1">
    <source>
        <dbReference type="EMBL" id="KKM60400.1"/>
    </source>
</evidence>
<feature type="non-terminal residue" evidence="1">
    <location>
        <position position="87"/>
    </location>
</feature>
<proteinExistence type="predicted"/>
<name>A0A0F9L8S8_9ZZZZ</name>
<gene>
    <name evidence="1" type="ORF">LCGC14_1542270</name>
</gene>
<organism evidence="1">
    <name type="scientific">marine sediment metagenome</name>
    <dbReference type="NCBI Taxonomy" id="412755"/>
    <lineage>
        <taxon>unclassified sequences</taxon>
        <taxon>metagenomes</taxon>
        <taxon>ecological metagenomes</taxon>
    </lineage>
</organism>